<comment type="caution">
    <text evidence="3">The sequence shown here is derived from an EMBL/GenBank/DDBJ whole genome shotgun (WGS) entry which is preliminary data.</text>
</comment>
<name>A0AAD4LYY9_9AGAM</name>
<gene>
    <name evidence="3" type="ORF">B0F90DRAFT_1404070</name>
</gene>
<organism evidence="3 4">
    <name type="scientific">Multifurca ochricompacta</name>
    <dbReference type="NCBI Taxonomy" id="376703"/>
    <lineage>
        <taxon>Eukaryota</taxon>
        <taxon>Fungi</taxon>
        <taxon>Dikarya</taxon>
        <taxon>Basidiomycota</taxon>
        <taxon>Agaricomycotina</taxon>
        <taxon>Agaricomycetes</taxon>
        <taxon>Russulales</taxon>
        <taxon>Russulaceae</taxon>
        <taxon>Multifurca</taxon>
    </lineage>
</organism>
<feature type="compositionally biased region" description="Low complexity" evidence="1">
    <location>
        <begin position="194"/>
        <end position="205"/>
    </location>
</feature>
<evidence type="ECO:0000256" key="2">
    <source>
        <dbReference type="SAM" id="SignalP"/>
    </source>
</evidence>
<feature type="compositionally biased region" description="Polar residues" evidence="1">
    <location>
        <begin position="230"/>
        <end position="240"/>
    </location>
</feature>
<reference evidence="3" key="1">
    <citation type="journal article" date="2022" name="New Phytol.">
        <title>Evolutionary transition to the ectomycorrhizal habit in the genomes of a hyperdiverse lineage of mushroom-forming fungi.</title>
        <authorList>
            <person name="Looney B."/>
            <person name="Miyauchi S."/>
            <person name="Morin E."/>
            <person name="Drula E."/>
            <person name="Courty P.E."/>
            <person name="Kohler A."/>
            <person name="Kuo A."/>
            <person name="LaButti K."/>
            <person name="Pangilinan J."/>
            <person name="Lipzen A."/>
            <person name="Riley R."/>
            <person name="Andreopoulos W."/>
            <person name="He G."/>
            <person name="Johnson J."/>
            <person name="Nolan M."/>
            <person name="Tritt A."/>
            <person name="Barry K.W."/>
            <person name="Grigoriev I.V."/>
            <person name="Nagy L.G."/>
            <person name="Hibbett D."/>
            <person name="Henrissat B."/>
            <person name="Matheny P.B."/>
            <person name="Labbe J."/>
            <person name="Martin F.M."/>
        </authorList>
    </citation>
    <scope>NUCLEOTIDE SEQUENCE</scope>
    <source>
        <strain evidence="3">BPL690</strain>
    </source>
</reference>
<feature type="region of interest" description="Disordered" evidence="1">
    <location>
        <begin position="166"/>
        <end position="240"/>
    </location>
</feature>
<sequence length="317" mass="34272">MASSSKKKNTLSLAALAPLHALVQLVPTATDARTKTRDDRGFILLTSLKLDAWFVHVGHPDGRWWNGAWRAADVEILANGDTSSARVGAFAQRVARMIIKCEVAIAHDDDFQNMKLVVGTQVKKPLHIALSELGAEDAASFVFEYFTRVAEEAQAHGCRILHLHETDTDTHMDPQTQGVSLAPSKRKRTHSSDHSQASSRASSPRLSHKAHHTAQGGHDKSMSRHKTRPQARTSESTTQAEIDHLKAELARARADAAAAVALAAEREPSGFGGSVDRLFSRSAVPAIPRRPGASLANPNKAARRVVAVEFASDSDEA</sequence>
<protein>
    <submittedName>
        <fullName evidence="3">Uncharacterized protein</fullName>
    </submittedName>
</protein>
<feature type="signal peptide" evidence="2">
    <location>
        <begin position="1"/>
        <end position="25"/>
    </location>
</feature>
<dbReference type="EMBL" id="WTXG01000097">
    <property type="protein sequence ID" value="KAI0293372.1"/>
    <property type="molecule type" value="Genomic_DNA"/>
</dbReference>
<keyword evidence="4" id="KW-1185">Reference proteome</keyword>
<evidence type="ECO:0000313" key="3">
    <source>
        <dbReference type="EMBL" id="KAI0293372.1"/>
    </source>
</evidence>
<dbReference type="Proteomes" id="UP001203297">
    <property type="component" value="Unassembled WGS sequence"/>
</dbReference>
<proteinExistence type="predicted"/>
<feature type="chain" id="PRO_5042284638" evidence="2">
    <location>
        <begin position="26"/>
        <end position="317"/>
    </location>
</feature>
<evidence type="ECO:0000256" key="1">
    <source>
        <dbReference type="SAM" id="MobiDB-lite"/>
    </source>
</evidence>
<dbReference type="AlphaFoldDB" id="A0AAD4LYY9"/>
<keyword evidence="2" id="KW-0732">Signal</keyword>
<accession>A0AAD4LYY9</accession>
<evidence type="ECO:0000313" key="4">
    <source>
        <dbReference type="Proteomes" id="UP001203297"/>
    </source>
</evidence>